<dbReference type="InterPro" id="IPR052514">
    <property type="entry name" value="SAM-dependent_MTase"/>
</dbReference>
<name>A0A517XQY1_9BACT</name>
<dbReference type="PANTHER" id="PTHR34203:SF15">
    <property type="entry name" value="SLL1173 PROTEIN"/>
    <property type="match status" value="1"/>
</dbReference>
<gene>
    <name evidence="3" type="ORF">ETAA1_18460</name>
</gene>
<sequence>MAPATGYRPLFYATVAIATGALGVCFLYSRKATAAAEEAERRNEVNPFAMSLRKTRDREFTFTVENYGYVYRGTTGELIDDSVLTFGAWEKFILFFMDDYTTAAKLKDTAFLDVGANTGQYTLFMAPRTKEVHAVEPFPPVLKRLDDNLALNKFPNVVVHRVGFGETAAEIPFFSSDETNAGGGTFRPDDPDKKPFGALKIVAADEYFKTRPTAPIGIVKMDIEGYEEPALKGLRATMERDRPLVIVEVTTEHHPVKGSIRSFDQLKALFPANYEFLSFHEAQQQFVDGKYDVRPFPAEEAARFFAAEKQRNVIAVPAERLSAVPRSRAK</sequence>
<dbReference type="EMBL" id="CP036273">
    <property type="protein sequence ID" value="QDU19907.1"/>
    <property type="molecule type" value="Genomic_DNA"/>
</dbReference>
<reference evidence="3 4" key="1">
    <citation type="submission" date="2019-02" db="EMBL/GenBank/DDBJ databases">
        <title>Deep-cultivation of Planctomycetes and their phenomic and genomic characterization uncovers novel biology.</title>
        <authorList>
            <person name="Wiegand S."/>
            <person name="Jogler M."/>
            <person name="Boedeker C."/>
            <person name="Pinto D."/>
            <person name="Vollmers J."/>
            <person name="Rivas-Marin E."/>
            <person name="Kohn T."/>
            <person name="Peeters S.H."/>
            <person name="Heuer A."/>
            <person name="Rast P."/>
            <person name="Oberbeckmann S."/>
            <person name="Bunk B."/>
            <person name="Jeske O."/>
            <person name="Meyerdierks A."/>
            <person name="Storesund J.E."/>
            <person name="Kallscheuer N."/>
            <person name="Luecker S."/>
            <person name="Lage O.M."/>
            <person name="Pohl T."/>
            <person name="Merkel B.J."/>
            <person name="Hornburger P."/>
            <person name="Mueller R.-W."/>
            <person name="Bruemmer F."/>
            <person name="Labrenz M."/>
            <person name="Spormann A.M."/>
            <person name="Op den Camp H."/>
            <person name="Overmann J."/>
            <person name="Amann R."/>
            <person name="Jetten M.S.M."/>
            <person name="Mascher T."/>
            <person name="Medema M.H."/>
            <person name="Devos D.P."/>
            <person name="Kaster A.-K."/>
            <person name="Ovreas L."/>
            <person name="Rohde M."/>
            <person name="Galperin M.Y."/>
            <person name="Jogler C."/>
        </authorList>
    </citation>
    <scope>NUCLEOTIDE SEQUENCE [LARGE SCALE GENOMIC DNA]</scope>
    <source>
        <strain evidence="3 4">ETA_A1</strain>
    </source>
</reference>
<feature type="domain" description="Methyltransferase FkbM" evidence="2">
    <location>
        <begin position="113"/>
        <end position="255"/>
    </location>
</feature>
<accession>A0A517XQY1</accession>
<dbReference type="InterPro" id="IPR029063">
    <property type="entry name" value="SAM-dependent_MTases_sf"/>
</dbReference>
<dbReference type="Proteomes" id="UP000319576">
    <property type="component" value="Chromosome"/>
</dbReference>
<dbReference type="OrthoDB" id="292760at2"/>
<keyword evidence="1" id="KW-1133">Transmembrane helix</keyword>
<protein>
    <recommendedName>
        <fullName evidence="2">Methyltransferase FkbM domain-containing protein</fullName>
    </recommendedName>
</protein>
<dbReference type="PANTHER" id="PTHR34203">
    <property type="entry name" value="METHYLTRANSFERASE, FKBM FAMILY PROTEIN"/>
    <property type="match status" value="1"/>
</dbReference>
<evidence type="ECO:0000259" key="2">
    <source>
        <dbReference type="Pfam" id="PF05050"/>
    </source>
</evidence>
<keyword evidence="4" id="KW-1185">Reference proteome</keyword>
<keyword evidence="1" id="KW-0472">Membrane</keyword>
<dbReference type="InterPro" id="IPR006342">
    <property type="entry name" value="FkbM_mtfrase"/>
</dbReference>
<evidence type="ECO:0000256" key="1">
    <source>
        <dbReference type="SAM" id="Phobius"/>
    </source>
</evidence>
<proteinExistence type="predicted"/>
<keyword evidence="1" id="KW-0812">Transmembrane</keyword>
<dbReference type="CDD" id="cd02440">
    <property type="entry name" value="AdoMet_MTases"/>
    <property type="match status" value="1"/>
</dbReference>
<dbReference type="RefSeq" id="WP_145236588.1">
    <property type="nucleotide sequence ID" value="NZ_CP036273.1"/>
</dbReference>
<feature type="transmembrane region" description="Helical" evidence="1">
    <location>
        <begin position="6"/>
        <end position="28"/>
    </location>
</feature>
<dbReference type="AlphaFoldDB" id="A0A517XQY1"/>
<dbReference type="NCBIfam" id="TIGR01444">
    <property type="entry name" value="fkbM_fam"/>
    <property type="match status" value="1"/>
</dbReference>
<dbReference type="Gene3D" id="3.40.50.150">
    <property type="entry name" value="Vaccinia Virus protein VP39"/>
    <property type="match status" value="1"/>
</dbReference>
<evidence type="ECO:0000313" key="4">
    <source>
        <dbReference type="Proteomes" id="UP000319576"/>
    </source>
</evidence>
<dbReference type="KEGG" id="uli:ETAA1_18460"/>
<organism evidence="3 4">
    <name type="scientific">Urbifossiella limnaea</name>
    <dbReference type="NCBI Taxonomy" id="2528023"/>
    <lineage>
        <taxon>Bacteria</taxon>
        <taxon>Pseudomonadati</taxon>
        <taxon>Planctomycetota</taxon>
        <taxon>Planctomycetia</taxon>
        <taxon>Gemmatales</taxon>
        <taxon>Gemmataceae</taxon>
        <taxon>Urbifossiella</taxon>
    </lineage>
</organism>
<evidence type="ECO:0000313" key="3">
    <source>
        <dbReference type="EMBL" id="QDU19907.1"/>
    </source>
</evidence>
<dbReference type="SUPFAM" id="SSF53335">
    <property type="entry name" value="S-adenosyl-L-methionine-dependent methyltransferases"/>
    <property type="match status" value="1"/>
</dbReference>
<dbReference type="Pfam" id="PF05050">
    <property type="entry name" value="Methyltransf_21"/>
    <property type="match status" value="1"/>
</dbReference>